<reference evidence="1" key="1">
    <citation type="submission" date="2023-11" db="EMBL/GenBank/DDBJ databases">
        <title>WGS of Aeromonas in Northern Israel.</title>
        <authorList>
            <person name="Hershko Y."/>
        </authorList>
    </citation>
    <scope>NUCLEOTIDE SEQUENCE</scope>
    <source>
        <strain evidence="1">02297</strain>
    </source>
</reference>
<proteinExistence type="predicted"/>
<dbReference type="Proteomes" id="UP001285835">
    <property type="component" value="Unassembled WGS sequence"/>
</dbReference>
<sequence>MKRIILGAVLAVCAGTVWGQQLSNKYPNGIDYVESYDARDCSMVAHQANITMKLRLFYGEPRAKALETARREIDWSAESGEYLAATNGLIRVRLIHEAYQKSIPDSDEGKSQLVNEFESSVMKRCLGRS</sequence>
<comment type="caution">
    <text evidence="1">The sequence shown here is derived from an EMBL/GenBank/DDBJ whole genome shotgun (WGS) entry which is preliminary data.</text>
</comment>
<gene>
    <name evidence="1" type="ORF">SJS82_05895</name>
</gene>
<accession>A0AAP6L0E1</accession>
<dbReference type="RefSeq" id="WP_247625949.1">
    <property type="nucleotide sequence ID" value="NZ_JAWZXF010000006.1"/>
</dbReference>
<dbReference type="AlphaFoldDB" id="A0AAP6L0E1"/>
<name>A0AAP6L0E1_AERME</name>
<evidence type="ECO:0000313" key="1">
    <source>
        <dbReference type="EMBL" id="MDX7921461.1"/>
    </source>
</evidence>
<protein>
    <submittedName>
        <fullName evidence="1">Uncharacterized protein</fullName>
    </submittedName>
</protein>
<organism evidence="1 2">
    <name type="scientific">Aeromonas media</name>
    <dbReference type="NCBI Taxonomy" id="651"/>
    <lineage>
        <taxon>Bacteria</taxon>
        <taxon>Pseudomonadati</taxon>
        <taxon>Pseudomonadota</taxon>
        <taxon>Gammaproteobacteria</taxon>
        <taxon>Aeromonadales</taxon>
        <taxon>Aeromonadaceae</taxon>
        <taxon>Aeromonas</taxon>
    </lineage>
</organism>
<evidence type="ECO:0000313" key="2">
    <source>
        <dbReference type="Proteomes" id="UP001285835"/>
    </source>
</evidence>
<dbReference type="EMBL" id="JAWZXF010000006">
    <property type="protein sequence ID" value="MDX7921461.1"/>
    <property type="molecule type" value="Genomic_DNA"/>
</dbReference>